<name>A0A6A4FX60_9STRA</name>
<evidence type="ECO:0000313" key="3">
    <source>
        <dbReference type="Proteomes" id="UP000429607"/>
    </source>
</evidence>
<dbReference type="EMBL" id="QXFV01000276">
    <property type="protein sequence ID" value="KAE9042900.1"/>
    <property type="molecule type" value="Genomic_DNA"/>
</dbReference>
<organism evidence="2 4">
    <name type="scientific">Phytophthora rubi</name>
    <dbReference type="NCBI Taxonomy" id="129364"/>
    <lineage>
        <taxon>Eukaryota</taxon>
        <taxon>Sar</taxon>
        <taxon>Stramenopiles</taxon>
        <taxon>Oomycota</taxon>
        <taxon>Peronosporomycetes</taxon>
        <taxon>Peronosporales</taxon>
        <taxon>Peronosporaceae</taxon>
        <taxon>Phytophthora</taxon>
    </lineage>
</organism>
<evidence type="ECO:0000313" key="4">
    <source>
        <dbReference type="Proteomes" id="UP000434957"/>
    </source>
</evidence>
<dbReference type="Proteomes" id="UP000434957">
    <property type="component" value="Unassembled WGS sequence"/>
</dbReference>
<dbReference type="AlphaFoldDB" id="A0A6A4FX60"/>
<evidence type="ECO:0000313" key="1">
    <source>
        <dbReference type="EMBL" id="KAE9042900.1"/>
    </source>
</evidence>
<sequence length="113" mass="12906">MERANLALYACQVKAAERSVANSEMRTKVAQDQLDLSLSASRRTPTIPSLLRSVCSRTHICYPAGRSWMRIVPTVELVCRRRPERSRKQVPTTLARARRVTHTARRVLSFERA</sequence>
<dbReference type="EMBL" id="QXFT01000281">
    <property type="protein sequence ID" value="KAE9348576.1"/>
    <property type="molecule type" value="Genomic_DNA"/>
</dbReference>
<evidence type="ECO:0000313" key="2">
    <source>
        <dbReference type="EMBL" id="KAE9348576.1"/>
    </source>
</evidence>
<gene>
    <name evidence="1" type="ORF">PR001_g6008</name>
    <name evidence="2" type="ORF">PR003_g6339</name>
</gene>
<protein>
    <submittedName>
        <fullName evidence="2">Uncharacterized protein</fullName>
    </submittedName>
</protein>
<accession>A0A6A4FX60</accession>
<keyword evidence="4" id="KW-1185">Reference proteome</keyword>
<dbReference type="Proteomes" id="UP000429607">
    <property type="component" value="Unassembled WGS sequence"/>
</dbReference>
<reference evidence="2 4" key="1">
    <citation type="submission" date="2018-08" db="EMBL/GenBank/DDBJ databases">
        <title>Genomic investigation of the strawberry pathogen Phytophthora fragariae indicates pathogenicity is determined by transcriptional variation in three key races.</title>
        <authorList>
            <person name="Adams T.M."/>
            <person name="Armitage A.D."/>
            <person name="Sobczyk M.K."/>
            <person name="Bates H.J."/>
            <person name="Dunwell J.M."/>
            <person name="Nellist C.F."/>
            <person name="Harrison R.J."/>
        </authorList>
    </citation>
    <scope>NUCLEOTIDE SEQUENCE [LARGE SCALE GENOMIC DNA]</scope>
    <source>
        <strain evidence="1 3">SCRP249</strain>
        <strain evidence="2 4">SCRP333</strain>
    </source>
</reference>
<proteinExistence type="predicted"/>
<comment type="caution">
    <text evidence="2">The sequence shown here is derived from an EMBL/GenBank/DDBJ whole genome shotgun (WGS) entry which is preliminary data.</text>
</comment>